<accession>A0AAU7TDU1</accession>
<dbReference type="RefSeq" id="WP_350277613.1">
    <property type="nucleotide sequence ID" value="NZ_CP158165.1"/>
</dbReference>
<organism evidence="2">
    <name type="scientific">Kribbella sp. HUAS MG21</name>
    <dbReference type="NCBI Taxonomy" id="3160966"/>
    <lineage>
        <taxon>Bacteria</taxon>
        <taxon>Bacillati</taxon>
        <taxon>Actinomycetota</taxon>
        <taxon>Actinomycetes</taxon>
        <taxon>Propionibacteriales</taxon>
        <taxon>Kribbellaceae</taxon>
        <taxon>Kribbella</taxon>
    </lineage>
</organism>
<dbReference type="AlphaFoldDB" id="A0AAU7TDU1"/>
<gene>
    <name evidence="2" type="ORF">ABN611_40405</name>
</gene>
<sequence length="224" mass="23370">MSTFSTPAPISAAIDIVFGNITVRATDRTDTVVEVRPVDPAWDLDVKAAEQVVVEFTDGKLQVRHPKLRSMFSKRYGAVVVLIELPTGSDVQGYTAKGEYVVEGRVGSCELKTANGDIRVGTVAGTLRAKSATGNISVDAAGAEVNARTAAGDIRVGALGTGTVDLYTATGEVAIGVPAGTAATVDAQASVGRIFNDLPTLDHPTHTVTVRARTHGGNITLWRV</sequence>
<dbReference type="EMBL" id="CP158165">
    <property type="protein sequence ID" value="XBV24796.1"/>
    <property type="molecule type" value="Genomic_DNA"/>
</dbReference>
<dbReference type="PANTHER" id="PTHR34094">
    <property type="match status" value="1"/>
</dbReference>
<evidence type="ECO:0000259" key="1">
    <source>
        <dbReference type="Pfam" id="PF13349"/>
    </source>
</evidence>
<proteinExistence type="predicted"/>
<dbReference type="Pfam" id="PF13349">
    <property type="entry name" value="DUF4097"/>
    <property type="match status" value="1"/>
</dbReference>
<evidence type="ECO:0000313" key="2">
    <source>
        <dbReference type="EMBL" id="XBV24796.1"/>
    </source>
</evidence>
<reference evidence="2" key="1">
    <citation type="submission" date="2024-06" db="EMBL/GenBank/DDBJ databases">
        <title>Kribbella sp. strain HUAS MG21 genome sequences.</title>
        <authorList>
            <person name="Mo P."/>
        </authorList>
    </citation>
    <scope>NUCLEOTIDE SEQUENCE</scope>
    <source>
        <strain evidence="2">HUAS MG21</strain>
    </source>
</reference>
<protein>
    <submittedName>
        <fullName evidence="2">DUF4097 family beta strand repeat-containing protein</fullName>
    </submittedName>
</protein>
<feature type="domain" description="DUF4097" evidence="1">
    <location>
        <begin position="48"/>
        <end position="198"/>
    </location>
</feature>
<dbReference type="PANTHER" id="PTHR34094:SF1">
    <property type="entry name" value="PROTEIN FAM185A"/>
    <property type="match status" value="1"/>
</dbReference>
<name>A0AAU7TDU1_9ACTN</name>
<dbReference type="InterPro" id="IPR025164">
    <property type="entry name" value="Toastrack_DUF4097"/>
</dbReference>